<dbReference type="Proteomes" id="UP001571476">
    <property type="component" value="Unassembled WGS sequence"/>
</dbReference>
<proteinExistence type="predicted"/>
<organism evidence="1 2">
    <name type="scientific">Streptomyces aureus</name>
    <dbReference type="NCBI Taxonomy" id="193461"/>
    <lineage>
        <taxon>Bacteria</taxon>
        <taxon>Bacillati</taxon>
        <taxon>Actinomycetota</taxon>
        <taxon>Actinomycetes</taxon>
        <taxon>Kitasatosporales</taxon>
        <taxon>Streptomycetaceae</taxon>
        <taxon>Streptomyces</taxon>
    </lineage>
</organism>
<name>A0ABV4SX25_9ACTN</name>
<keyword evidence="2" id="KW-1185">Reference proteome</keyword>
<dbReference type="EMBL" id="JBGOSP010000049">
    <property type="protein sequence ID" value="MFA3843010.1"/>
    <property type="molecule type" value="Genomic_DNA"/>
</dbReference>
<evidence type="ECO:0000313" key="1">
    <source>
        <dbReference type="EMBL" id="MFA3843010.1"/>
    </source>
</evidence>
<gene>
    <name evidence="1" type="ORF">ACEG43_43945</name>
</gene>
<sequence>MAELDKLLDIVGVGRHDDAVRQQPGKAARAERLRQRLLGCGSRPPRRGGIEAAFAETGLGLGLGLAVAHLGQARAENLSAPDRIRMQGIYQHTPVIDAFDGILSTPASTTTDLEKP</sequence>
<comment type="caution">
    <text evidence="1">The sequence shown here is derived from an EMBL/GenBank/DDBJ whole genome shotgun (WGS) entry which is preliminary data.</text>
</comment>
<accession>A0ABV4SX25</accession>
<reference evidence="1 2" key="1">
    <citation type="submission" date="2024-08" db="EMBL/GenBank/DDBJ databases">
        <title>Genome sequence of Streptomyces aureus CACIA-1.46HGO.</title>
        <authorList>
            <person name="Evangelista-Martinez Z."/>
        </authorList>
    </citation>
    <scope>NUCLEOTIDE SEQUENCE [LARGE SCALE GENOMIC DNA]</scope>
    <source>
        <strain evidence="1 2">CACIA-1.46HGO</strain>
    </source>
</reference>
<dbReference type="RefSeq" id="WP_372566888.1">
    <property type="nucleotide sequence ID" value="NZ_JBGOSP010000049.1"/>
</dbReference>
<protein>
    <submittedName>
        <fullName evidence="1">Uncharacterized protein</fullName>
    </submittedName>
</protein>
<evidence type="ECO:0000313" key="2">
    <source>
        <dbReference type="Proteomes" id="UP001571476"/>
    </source>
</evidence>